<evidence type="ECO:0000313" key="5">
    <source>
        <dbReference type="Proteomes" id="UP001162640"/>
    </source>
</evidence>
<accession>A0A9W7EA03</accession>
<feature type="compositionally biased region" description="Basic residues" evidence="1">
    <location>
        <begin position="1124"/>
        <end position="1136"/>
    </location>
</feature>
<keyword evidence="2" id="KW-0812">Transmembrane</keyword>
<protein>
    <recommendedName>
        <fullName evidence="3">WW domain-containing protein</fullName>
    </recommendedName>
</protein>
<comment type="caution">
    <text evidence="4">The sequence shown here is derived from an EMBL/GenBank/DDBJ whole genome shotgun (WGS) entry which is preliminary data.</text>
</comment>
<name>A0A9W7EA03_9STRA</name>
<sequence length="1153" mass="127382">MLSASTSPSLSHTQTHTGLLSDGSEWSLETTFHIHDDVEICPETNVATRLVNTRDNGGRRTEVTHQRAIKKGSMTLNVSPPKDTFEPRKLATNFCDDTCAPYKDILPLEGDVIITWNGTEYTVGEYELCLECLEYKYEFNHIRNWTVFNYDLEKDEVMIPEFTIDIPTLEATSGGGTTRFAAKGFSCINCYAYLAPSIQLTLQWNQFYITDFSASLIGRSKVNIGVGFLDPVVAEIGQHFYEIYNETNFTDAVDFGLFTMDSKKSMTFAVDGFGQAAGAGSITGEMTASGQISSRYKKLSAPDPHLWTYDYGAKWAANITDIDISHLDLEEFGADFSLIPSMDIRVTGTGFPFEGLVATTTAQIRATAGFEISNKIPDADLIVQVENDSGTAGENLQVKISWKNIPAKRDDIINVYIHNDCWDADVKHKVISQKHYFSATKGSTTLIWNVPFDASLSQLNFLGYDDFAGLKVCESEKFYLSVILEKDKISEYHSNEFTLLVNAVDGGYGVTKPANNGALFSGEYNEFEWNSAGYVYFNQGDSTTPAALTPVSNVSIVLYGAETDCVGSPLVDSLVGLFDPKWGCEESWVQIAESIPNSGSSNVLVPATTLDDKSLRDFDEVHASIIGVDNTNVFSRNEGDFRVFQGCPDSSRYKVSFYLEGDTTLINGVWGDTQTGFYFSVHPPNKRGDVEYTLRKGKSDDVDWGTKPTLNHRLDIIVCENDNVDLRIYELDDVTYQRLCCDTIGDDDYGQWTKTLGAWMLGENGDGDGVWEMEAWYIGALGGMNKVGKFPVRVEKTLLSENGVPVGSSGSGGERRRVQGVEKKVEGGGGRRLHHDDCVTAYYHVESLLEMTKVTYTQPKVLEDITDPIANFLGYENVKTMTLYNEPEPFKIDVIPWTEYTLHNFEGFDCSQFRQPVDYWEDLWMGFLAGDAGNVAIVVGAGSVATGGFAFVIWIFVFGGAAGGAGLRGWVGGGKGGKGGERGRGDSKEVEGADDFGRDTEDLGGVGGKNRATSAFENTNPMASAHVHGGSRDEKGGAGKKWEKKWAENHKAWYWENAGGTSTWTQPAEWVDEPLPPPPPAGRKSSMMEPKLGIVKTFQKIFLRKNSSMATEKELELAMEMSHKPGKGRGRKKQQKPIKEEEEVEERDSSFLY</sequence>
<reference evidence="5" key="1">
    <citation type="journal article" date="2023" name="Commun. Biol.">
        <title>Genome analysis of Parmales, the sister group of diatoms, reveals the evolutionary specialization of diatoms from phago-mixotrophs to photoautotrophs.</title>
        <authorList>
            <person name="Ban H."/>
            <person name="Sato S."/>
            <person name="Yoshikawa S."/>
            <person name="Yamada K."/>
            <person name="Nakamura Y."/>
            <person name="Ichinomiya M."/>
            <person name="Sato N."/>
            <person name="Blanc-Mathieu R."/>
            <person name="Endo H."/>
            <person name="Kuwata A."/>
            <person name="Ogata H."/>
        </authorList>
    </citation>
    <scope>NUCLEOTIDE SEQUENCE [LARGE SCALE GENOMIC DNA]</scope>
</reference>
<feature type="compositionally biased region" description="Basic and acidic residues" evidence="1">
    <location>
        <begin position="978"/>
        <end position="1001"/>
    </location>
</feature>
<feature type="region of interest" description="Disordered" evidence="1">
    <location>
        <begin position="1118"/>
        <end position="1153"/>
    </location>
</feature>
<keyword evidence="2" id="KW-0472">Membrane</keyword>
<keyword evidence="2" id="KW-1133">Transmembrane helix</keyword>
<feature type="region of interest" description="Disordered" evidence="1">
    <location>
        <begin position="975"/>
        <end position="1015"/>
    </location>
</feature>
<feature type="transmembrane region" description="Helical" evidence="2">
    <location>
        <begin position="935"/>
        <end position="958"/>
    </location>
</feature>
<organism evidence="4 5">
    <name type="scientific">Triparma laevis f. inornata</name>
    <dbReference type="NCBI Taxonomy" id="1714386"/>
    <lineage>
        <taxon>Eukaryota</taxon>
        <taxon>Sar</taxon>
        <taxon>Stramenopiles</taxon>
        <taxon>Ochrophyta</taxon>
        <taxon>Bolidophyceae</taxon>
        <taxon>Parmales</taxon>
        <taxon>Triparmaceae</taxon>
        <taxon>Triparma</taxon>
    </lineage>
</organism>
<dbReference type="PROSITE" id="PS50020">
    <property type="entry name" value="WW_DOMAIN_2"/>
    <property type="match status" value="1"/>
</dbReference>
<feature type="compositionally biased region" description="Polar residues" evidence="1">
    <location>
        <begin position="1"/>
        <end position="18"/>
    </location>
</feature>
<feature type="domain" description="WW" evidence="3">
    <location>
        <begin position="1042"/>
        <end position="1069"/>
    </location>
</feature>
<evidence type="ECO:0000259" key="3">
    <source>
        <dbReference type="PROSITE" id="PS50020"/>
    </source>
</evidence>
<dbReference type="AlphaFoldDB" id="A0A9W7EA03"/>
<dbReference type="PROSITE" id="PS01159">
    <property type="entry name" value="WW_DOMAIN_1"/>
    <property type="match status" value="1"/>
</dbReference>
<evidence type="ECO:0000256" key="2">
    <source>
        <dbReference type="SAM" id="Phobius"/>
    </source>
</evidence>
<feature type="region of interest" description="Disordered" evidence="1">
    <location>
        <begin position="1"/>
        <end position="20"/>
    </location>
</feature>
<dbReference type="EMBL" id="BLQM01000188">
    <property type="protein sequence ID" value="GMH73759.1"/>
    <property type="molecule type" value="Genomic_DNA"/>
</dbReference>
<gene>
    <name evidence="4" type="ORF">TL16_g06275</name>
</gene>
<dbReference type="InterPro" id="IPR001202">
    <property type="entry name" value="WW_dom"/>
</dbReference>
<dbReference type="Proteomes" id="UP001162640">
    <property type="component" value="Unassembled WGS sequence"/>
</dbReference>
<evidence type="ECO:0000313" key="4">
    <source>
        <dbReference type="EMBL" id="GMH73759.1"/>
    </source>
</evidence>
<evidence type="ECO:0000256" key="1">
    <source>
        <dbReference type="SAM" id="MobiDB-lite"/>
    </source>
</evidence>
<feature type="region of interest" description="Disordered" evidence="1">
    <location>
        <begin position="803"/>
        <end position="829"/>
    </location>
</feature>
<feature type="compositionally biased region" description="Basic and acidic residues" evidence="1">
    <location>
        <begin position="813"/>
        <end position="826"/>
    </location>
</feature>
<proteinExistence type="predicted"/>